<name>A0A5C3ET19_9BASI</name>
<organism evidence="3 4">
    <name type="scientific">Ustilago trichophora</name>
    <dbReference type="NCBI Taxonomy" id="86804"/>
    <lineage>
        <taxon>Eukaryota</taxon>
        <taxon>Fungi</taxon>
        <taxon>Dikarya</taxon>
        <taxon>Basidiomycota</taxon>
        <taxon>Ustilaginomycotina</taxon>
        <taxon>Ustilaginomycetes</taxon>
        <taxon>Ustilaginales</taxon>
        <taxon>Ustilaginaceae</taxon>
        <taxon>Ustilago</taxon>
    </lineage>
</organism>
<evidence type="ECO:0000313" key="3">
    <source>
        <dbReference type="EMBL" id="SPO32461.1"/>
    </source>
</evidence>
<gene>
    <name evidence="3" type="ORF">UTRI_04205</name>
</gene>
<accession>A0A5C3ET19</accession>
<feature type="region of interest" description="Disordered" evidence="2">
    <location>
        <begin position="461"/>
        <end position="498"/>
    </location>
</feature>
<feature type="region of interest" description="Disordered" evidence="2">
    <location>
        <begin position="329"/>
        <end position="397"/>
    </location>
</feature>
<feature type="region of interest" description="Disordered" evidence="2">
    <location>
        <begin position="260"/>
        <end position="283"/>
    </location>
</feature>
<reference evidence="3 4" key="1">
    <citation type="submission" date="2018-03" db="EMBL/GenBank/DDBJ databases">
        <authorList>
            <person name="Guldener U."/>
        </authorList>
    </citation>
    <scope>NUCLEOTIDE SEQUENCE [LARGE SCALE GENOMIC DNA]</scope>
    <source>
        <strain evidence="3 4">NBRC100155</strain>
    </source>
</reference>
<protein>
    <submittedName>
        <fullName evidence="3">Uncharacterized protein</fullName>
    </submittedName>
</protein>
<dbReference type="OrthoDB" id="2554925at2759"/>
<feature type="compositionally biased region" description="Low complexity" evidence="2">
    <location>
        <begin position="61"/>
        <end position="121"/>
    </location>
</feature>
<feature type="compositionally biased region" description="Polar residues" evidence="2">
    <location>
        <begin position="332"/>
        <end position="358"/>
    </location>
</feature>
<feature type="compositionally biased region" description="Polar residues" evidence="2">
    <location>
        <begin position="487"/>
        <end position="498"/>
    </location>
</feature>
<feature type="region of interest" description="Disordered" evidence="2">
    <location>
        <begin position="1"/>
        <end position="122"/>
    </location>
</feature>
<sequence>MAGSIHDNDDDESQSLSLGGCESTSRALATTTARSFLFPDSAPSPTMANSTLAQPSAGRNSTSSAGTSALSPSPSSSQPSTIPAASSSRHEQSSSQRRTLPPRATRASSTAARASSTNSRRGANYFNWTDEETERLVDVIYNNKRFQIALLRGRVSNAKEKGHKTNKVVTCREVFKLVFPDEEVAKCGDRIKAKLRFLDEKYRKIKATLSQTGSGMLFRDMQSDHSDFANRAAILSYYPWFEWWHEMALNRPDTGPVVLLTSSPYDSGPAPSASESDVQDMDEDVDDVFTQDRRIPALDAIAETSHDDPFTGRVLASSLSATIAQANPLANDASSSRPSASFDTPAPTSSPLRRTGSATLGADDNNDPNNGTARESAVSGSPTRNRSTSQARGKRDEITDFLRAFIEDHSESQLKIEEERTKREEERTKREELRLKYQEKERERVERMRAREHTFMLRVMAQSRAPPANDHTSINSMFGGLDESLQDQDANNLDQPFT</sequence>
<dbReference type="Proteomes" id="UP000324022">
    <property type="component" value="Unassembled WGS sequence"/>
</dbReference>
<evidence type="ECO:0000256" key="1">
    <source>
        <dbReference type="SAM" id="Coils"/>
    </source>
</evidence>
<dbReference type="EMBL" id="OOIN01000047">
    <property type="protein sequence ID" value="SPO32461.1"/>
    <property type="molecule type" value="Genomic_DNA"/>
</dbReference>
<evidence type="ECO:0000256" key="2">
    <source>
        <dbReference type="SAM" id="MobiDB-lite"/>
    </source>
</evidence>
<keyword evidence="4" id="KW-1185">Reference proteome</keyword>
<proteinExistence type="predicted"/>
<feature type="compositionally biased region" description="Polar residues" evidence="2">
    <location>
        <begin position="43"/>
        <end position="60"/>
    </location>
</feature>
<keyword evidence="1" id="KW-0175">Coiled coil</keyword>
<dbReference type="AlphaFoldDB" id="A0A5C3ET19"/>
<feature type="compositionally biased region" description="Low complexity" evidence="2">
    <location>
        <begin position="23"/>
        <end position="38"/>
    </location>
</feature>
<feature type="compositionally biased region" description="Polar residues" evidence="2">
    <location>
        <begin position="367"/>
        <end position="391"/>
    </location>
</feature>
<evidence type="ECO:0000313" key="4">
    <source>
        <dbReference type="Proteomes" id="UP000324022"/>
    </source>
</evidence>
<feature type="coiled-coil region" evidence="1">
    <location>
        <begin position="416"/>
        <end position="443"/>
    </location>
</feature>